<protein>
    <submittedName>
        <fullName evidence="4">SDR family oxidoreductase</fullName>
    </submittedName>
</protein>
<dbReference type="SUPFAM" id="SSF51735">
    <property type="entry name" value="NAD(P)-binding Rossmann-fold domains"/>
    <property type="match status" value="1"/>
</dbReference>
<dbReference type="Proteomes" id="UP001501237">
    <property type="component" value="Unassembled WGS sequence"/>
</dbReference>
<comment type="caution">
    <text evidence="4">The sequence shown here is derived from an EMBL/GenBank/DDBJ whole genome shotgun (WGS) entry which is preliminary data.</text>
</comment>
<dbReference type="Gene3D" id="3.40.50.720">
    <property type="entry name" value="NAD(P)-binding Rossmann-like Domain"/>
    <property type="match status" value="1"/>
</dbReference>
<evidence type="ECO:0000313" key="5">
    <source>
        <dbReference type="Proteomes" id="UP001501237"/>
    </source>
</evidence>
<dbReference type="PANTHER" id="PTHR43669">
    <property type="entry name" value="5-KETO-D-GLUCONATE 5-REDUCTASE"/>
    <property type="match status" value="1"/>
</dbReference>
<name>A0ABP6Q7X2_9ACTN</name>
<proteinExistence type="inferred from homology"/>
<dbReference type="InterPro" id="IPR036291">
    <property type="entry name" value="NAD(P)-bd_dom_sf"/>
</dbReference>
<evidence type="ECO:0000313" key="4">
    <source>
        <dbReference type="EMBL" id="GAA3204271.1"/>
    </source>
</evidence>
<dbReference type="PANTHER" id="PTHR43669:SF3">
    <property type="entry name" value="ALCOHOL DEHYDROGENASE, PUTATIVE (AFU_ORTHOLOGUE AFUA_3G03445)-RELATED"/>
    <property type="match status" value="1"/>
</dbReference>
<dbReference type="RefSeq" id="WP_344824809.1">
    <property type="nucleotide sequence ID" value="NZ_BAAAUV010000004.1"/>
</dbReference>
<dbReference type="PRINTS" id="PR00081">
    <property type="entry name" value="GDHRDH"/>
</dbReference>
<evidence type="ECO:0000259" key="3">
    <source>
        <dbReference type="SMART" id="SM00822"/>
    </source>
</evidence>
<accession>A0ABP6Q7X2</accession>
<dbReference type="CDD" id="cd05233">
    <property type="entry name" value="SDR_c"/>
    <property type="match status" value="1"/>
</dbReference>
<dbReference type="SMART" id="SM00822">
    <property type="entry name" value="PKS_KR"/>
    <property type="match status" value="1"/>
</dbReference>
<dbReference type="InterPro" id="IPR002347">
    <property type="entry name" value="SDR_fam"/>
</dbReference>
<dbReference type="EMBL" id="BAAAUV010000004">
    <property type="protein sequence ID" value="GAA3204271.1"/>
    <property type="molecule type" value="Genomic_DNA"/>
</dbReference>
<organism evidence="4 5">
    <name type="scientific">Actinocorallia longicatena</name>
    <dbReference type="NCBI Taxonomy" id="111803"/>
    <lineage>
        <taxon>Bacteria</taxon>
        <taxon>Bacillati</taxon>
        <taxon>Actinomycetota</taxon>
        <taxon>Actinomycetes</taxon>
        <taxon>Streptosporangiales</taxon>
        <taxon>Thermomonosporaceae</taxon>
        <taxon>Actinocorallia</taxon>
    </lineage>
</organism>
<reference evidence="5" key="1">
    <citation type="journal article" date="2019" name="Int. J. Syst. Evol. Microbiol.">
        <title>The Global Catalogue of Microorganisms (GCM) 10K type strain sequencing project: providing services to taxonomists for standard genome sequencing and annotation.</title>
        <authorList>
            <consortium name="The Broad Institute Genomics Platform"/>
            <consortium name="The Broad Institute Genome Sequencing Center for Infectious Disease"/>
            <person name="Wu L."/>
            <person name="Ma J."/>
        </authorList>
    </citation>
    <scope>NUCLEOTIDE SEQUENCE [LARGE SCALE GENOMIC DNA]</scope>
    <source>
        <strain evidence="5">JCM 9377</strain>
    </source>
</reference>
<dbReference type="Pfam" id="PF00106">
    <property type="entry name" value="adh_short"/>
    <property type="match status" value="1"/>
</dbReference>
<dbReference type="InterPro" id="IPR057326">
    <property type="entry name" value="KR_dom"/>
</dbReference>
<keyword evidence="5" id="KW-1185">Reference proteome</keyword>
<evidence type="ECO:0000256" key="1">
    <source>
        <dbReference type="ARBA" id="ARBA00006484"/>
    </source>
</evidence>
<keyword evidence="2" id="KW-0560">Oxidoreductase</keyword>
<feature type="domain" description="Ketoreductase" evidence="3">
    <location>
        <begin position="8"/>
        <end position="187"/>
    </location>
</feature>
<sequence length="277" mass="29329">MNVPNNERVAVVSGAGTGIGRAIAVKFAALGWRVAVGGRRLDPLKETAALITEAGGTPFAHVLDVTDPVSVEEFFAATEKELGPVSVVINNAGLATSGPLETMTPEEVAAEVATKLTGSLYMSRQAVQAMRREGAGGDLLFITSTSAVSPWPHHVAYAAASAGAEQAARSLRLELEGTGIRVNIVRCGNTKDTDFATRELGTEQMMESSRLWFRQALVRHAGLLVPDEVADAVVTAVTLPPGVQYETLVVAPSAPPEDLPVDFEKFIESMILRHMPS</sequence>
<comment type="similarity">
    <text evidence="1">Belongs to the short-chain dehydrogenases/reductases (SDR) family.</text>
</comment>
<evidence type="ECO:0000256" key="2">
    <source>
        <dbReference type="ARBA" id="ARBA00023002"/>
    </source>
</evidence>
<gene>
    <name evidence="4" type="ORF">GCM10010468_18730</name>
</gene>